<dbReference type="EMBL" id="FZOR01000004">
    <property type="protein sequence ID" value="SNS46810.1"/>
    <property type="molecule type" value="Genomic_DNA"/>
</dbReference>
<evidence type="ECO:0000313" key="2">
    <source>
        <dbReference type="EMBL" id="SNS46810.1"/>
    </source>
</evidence>
<keyword evidence="3" id="KW-1185">Reference proteome</keyword>
<reference evidence="2 3" key="1">
    <citation type="submission" date="2017-06" db="EMBL/GenBank/DDBJ databases">
        <authorList>
            <person name="Kim H.J."/>
            <person name="Triplett B.A."/>
        </authorList>
    </citation>
    <scope>NUCLEOTIDE SEQUENCE [LARGE SCALE GENOMIC DNA]</scope>
    <source>
        <strain evidence="2 3">DSM 44715</strain>
    </source>
</reference>
<name>A0A239EPX4_9ACTN</name>
<gene>
    <name evidence="2" type="ORF">SAMN05443665_1004176</name>
</gene>
<organism evidence="2 3">
    <name type="scientific">Actinomadura meyerae</name>
    <dbReference type="NCBI Taxonomy" id="240840"/>
    <lineage>
        <taxon>Bacteria</taxon>
        <taxon>Bacillati</taxon>
        <taxon>Actinomycetota</taxon>
        <taxon>Actinomycetes</taxon>
        <taxon>Streptosporangiales</taxon>
        <taxon>Thermomonosporaceae</taxon>
        <taxon>Actinomadura</taxon>
    </lineage>
</organism>
<feature type="region of interest" description="Disordered" evidence="1">
    <location>
        <begin position="397"/>
        <end position="421"/>
    </location>
</feature>
<evidence type="ECO:0000313" key="3">
    <source>
        <dbReference type="Proteomes" id="UP000198318"/>
    </source>
</evidence>
<dbReference type="Gene3D" id="1.25.40.10">
    <property type="entry name" value="Tetratricopeptide repeat domain"/>
    <property type="match status" value="1"/>
</dbReference>
<sequence>MSDARALLESGDIAGLIRHLRFNADGMELREIARLMEGAAELSGFDDMRDAAKAMAREQGPQQLYDFGYACIERGIPFLAIPALRRAVELMPDEPVLVMEFVSALERENRHAEAVAVLEPRAGALDPWPARYLLAYNALFSGDAERAEREAAELPAPEDERWLPARDRLARMIARAGAVRAVSPLDARDLRGWHFALTGGFLATISPYGFEDGMTGRFAYMSDDFGMCRRSLDRLRLVLDAAGLRPASVGLLPDRSSTILGLAAARLFGLTAEPFAPGRPDVLVVAYDLNETELDEARARGLWERAEGQVLFEHASCWTDPPVASADVTGFLHQVVKSPWGERLRMAPEGGTETVPPDDRPVEELAAEIVRAAPEAAEDEGAPPDPDEVLAGMVSRVRDHWRTGPRDAVHSPGPVPSSRFV</sequence>
<feature type="compositionally biased region" description="Basic and acidic residues" evidence="1">
    <location>
        <begin position="397"/>
        <end position="409"/>
    </location>
</feature>
<dbReference type="InterPro" id="IPR011990">
    <property type="entry name" value="TPR-like_helical_dom_sf"/>
</dbReference>
<evidence type="ECO:0000256" key="1">
    <source>
        <dbReference type="SAM" id="MobiDB-lite"/>
    </source>
</evidence>
<evidence type="ECO:0008006" key="4">
    <source>
        <dbReference type="Google" id="ProtNLM"/>
    </source>
</evidence>
<dbReference type="AlphaFoldDB" id="A0A239EPX4"/>
<accession>A0A239EPX4</accession>
<protein>
    <recommendedName>
        <fullName evidence="4">Tetratricopeptide repeat-containing protein</fullName>
    </recommendedName>
</protein>
<dbReference type="OrthoDB" id="2379299at2"/>
<dbReference type="Proteomes" id="UP000198318">
    <property type="component" value="Unassembled WGS sequence"/>
</dbReference>
<dbReference type="RefSeq" id="WP_089325066.1">
    <property type="nucleotide sequence ID" value="NZ_FZOR01000004.1"/>
</dbReference>
<dbReference type="SUPFAM" id="SSF48452">
    <property type="entry name" value="TPR-like"/>
    <property type="match status" value="1"/>
</dbReference>
<proteinExistence type="predicted"/>